<reference evidence="1" key="2">
    <citation type="journal article" date="2020" name="Nat. Commun.">
        <title>Large-scale genome sequencing of mycorrhizal fungi provides insights into the early evolution of symbiotic traits.</title>
        <authorList>
            <person name="Miyauchi S."/>
            <person name="Kiss E."/>
            <person name="Kuo A."/>
            <person name="Drula E."/>
            <person name="Kohler A."/>
            <person name="Sanchez-Garcia M."/>
            <person name="Morin E."/>
            <person name="Andreopoulos B."/>
            <person name="Barry K.W."/>
            <person name="Bonito G."/>
            <person name="Buee M."/>
            <person name="Carver A."/>
            <person name="Chen C."/>
            <person name="Cichocki N."/>
            <person name="Clum A."/>
            <person name="Culley D."/>
            <person name="Crous P.W."/>
            <person name="Fauchery L."/>
            <person name="Girlanda M."/>
            <person name="Hayes R.D."/>
            <person name="Keri Z."/>
            <person name="LaButti K."/>
            <person name="Lipzen A."/>
            <person name="Lombard V."/>
            <person name="Magnuson J."/>
            <person name="Maillard F."/>
            <person name="Murat C."/>
            <person name="Nolan M."/>
            <person name="Ohm R.A."/>
            <person name="Pangilinan J."/>
            <person name="Pereira M.F."/>
            <person name="Perotto S."/>
            <person name="Peter M."/>
            <person name="Pfister S."/>
            <person name="Riley R."/>
            <person name="Sitrit Y."/>
            <person name="Stielow J.B."/>
            <person name="Szollosi G."/>
            <person name="Zifcakova L."/>
            <person name="Stursova M."/>
            <person name="Spatafora J.W."/>
            <person name="Tedersoo L."/>
            <person name="Vaario L.M."/>
            <person name="Yamada A."/>
            <person name="Yan M."/>
            <person name="Wang P."/>
            <person name="Xu J."/>
            <person name="Bruns T."/>
            <person name="Baldrian P."/>
            <person name="Vilgalys R."/>
            <person name="Dunand C."/>
            <person name="Henrissat B."/>
            <person name="Grigoriev I.V."/>
            <person name="Hibbett D."/>
            <person name="Nagy L.G."/>
            <person name="Martin F.M."/>
        </authorList>
    </citation>
    <scope>NUCLEOTIDE SEQUENCE</scope>
    <source>
        <strain evidence="1">P2</strain>
    </source>
</reference>
<comment type="caution">
    <text evidence="1">The sequence shown here is derived from an EMBL/GenBank/DDBJ whole genome shotgun (WGS) entry which is preliminary data.</text>
</comment>
<evidence type="ECO:0000313" key="2">
    <source>
        <dbReference type="Proteomes" id="UP000886501"/>
    </source>
</evidence>
<dbReference type="Proteomes" id="UP000886501">
    <property type="component" value="Unassembled WGS sequence"/>
</dbReference>
<organism evidence="1 2">
    <name type="scientific">Thelephora ganbajun</name>
    <name type="common">Ganba fungus</name>
    <dbReference type="NCBI Taxonomy" id="370292"/>
    <lineage>
        <taxon>Eukaryota</taxon>
        <taxon>Fungi</taxon>
        <taxon>Dikarya</taxon>
        <taxon>Basidiomycota</taxon>
        <taxon>Agaricomycotina</taxon>
        <taxon>Agaricomycetes</taxon>
        <taxon>Thelephorales</taxon>
        <taxon>Thelephoraceae</taxon>
        <taxon>Thelephora</taxon>
    </lineage>
</organism>
<dbReference type="EMBL" id="MU118037">
    <property type="protein sequence ID" value="KAF9647277.1"/>
    <property type="molecule type" value="Genomic_DNA"/>
</dbReference>
<name>A0ACB6ZCH9_THEGA</name>
<evidence type="ECO:0000313" key="1">
    <source>
        <dbReference type="EMBL" id="KAF9647277.1"/>
    </source>
</evidence>
<protein>
    <submittedName>
        <fullName evidence="1">Uncharacterized protein</fullName>
    </submittedName>
</protein>
<gene>
    <name evidence="1" type="ORF">BDM02DRAFT_3156218</name>
</gene>
<sequence>MPPSDFAKVDLSKVLEELATDEAISLIAGVGFWHTCTIEKLGIPAVKVSDGPNGIRGGRFLMSAPAKVLLSSTVMGATFDPELLHTIGLKLLAPEAKLKAVSLNPLSGKSFESFSEDPYLSGILASAYIRGPSRRWNRRHDQTLLVHHFFYGANDKEDERYSYDSIASDHALREIYTMPFMLAQKYAQPWAIMTAYDRLNGTHVEESPNLLQDVVRKEWGFDGMFVSDWDGTYSVDTGINAGVDLEMPGVNKWRTLDFTKRCVNARKLTVRTIKERALHVLKVVQNVPGRLRRWKVLDGDGEERTHESEEDTVLLRKVAAESIVLLKNDNGVLPIDKTKVKVAIVGGNAKAPVLSGGGSVALKPSYFVSPYDGIASAFGKDVEVTYSEGARASLTLPTLELDLTTEKGKGERGWTVEWYSHESNDSMKPLDTPIATEFFDETRLFIGTSYPKGITRKWTMKLRGFLKPKPYDIDFESGIIAAGRAKLWVDGNPVIDNWTRQSHGDYFSGFGSAEERGVYHLQANNSRGIYVEFCNDEMLVDRCAGVQLGGVEVCNSDDLMNQAVELAREADVVIAVVGLNPDFEMEGYDRKTLALPGRTDELIQRVAEVNKHTVVVTQTGSAITMPWVDAVPSIVHAWYLGNTTGDAIAQVLLGDVNPAGRLSLTFPKRLEDVPSYVSFSVENGKVRYSEDLLVVSRGHGLSYTTFQYFDLKLSEATYTAGDIHITATLTLTNTGSVTGSEAIQLYVTLPPAVEYAHPPLQLRAFKKVKDLGAGASEEVILRLDKYAVSYWDERYSTWNVDKGVYTVRVGGSSAEDALVLSGQFRVPRSFTWNGL</sequence>
<keyword evidence="2" id="KW-1185">Reference proteome</keyword>
<accession>A0ACB6ZCH9</accession>
<proteinExistence type="predicted"/>
<reference evidence="1" key="1">
    <citation type="submission" date="2019-10" db="EMBL/GenBank/DDBJ databases">
        <authorList>
            <consortium name="DOE Joint Genome Institute"/>
            <person name="Kuo A."/>
            <person name="Miyauchi S."/>
            <person name="Kiss E."/>
            <person name="Drula E."/>
            <person name="Kohler A."/>
            <person name="Sanchez-Garcia M."/>
            <person name="Andreopoulos B."/>
            <person name="Barry K.W."/>
            <person name="Bonito G."/>
            <person name="Buee M."/>
            <person name="Carver A."/>
            <person name="Chen C."/>
            <person name="Cichocki N."/>
            <person name="Clum A."/>
            <person name="Culley D."/>
            <person name="Crous P.W."/>
            <person name="Fauchery L."/>
            <person name="Girlanda M."/>
            <person name="Hayes R."/>
            <person name="Keri Z."/>
            <person name="Labutti K."/>
            <person name="Lipzen A."/>
            <person name="Lombard V."/>
            <person name="Magnuson J."/>
            <person name="Maillard F."/>
            <person name="Morin E."/>
            <person name="Murat C."/>
            <person name="Nolan M."/>
            <person name="Ohm R."/>
            <person name="Pangilinan J."/>
            <person name="Pereira M."/>
            <person name="Perotto S."/>
            <person name="Peter M."/>
            <person name="Riley R."/>
            <person name="Sitrit Y."/>
            <person name="Stielow B."/>
            <person name="Szollosi G."/>
            <person name="Zifcakova L."/>
            <person name="Stursova M."/>
            <person name="Spatafora J.W."/>
            <person name="Tedersoo L."/>
            <person name="Vaario L.-M."/>
            <person name="Yamada A."/>
            <person name="Yan M."/>
            <person name="Wang P."/>
            <person name="Xu J."/>
            <person name="Bruns T."/>
            <person name="Baldrian P."/>
            <person name="Vilgalys R."/>
            <person name="Henrissat B."/>
            <person name="Grigoriev I.V."/>
            <person name="Hibbett D."/>
            <person name="Nagy L.G."/>
            <person name="Martin F.M."/>
        </authorList>
    </citation>
    <scope>NUCLEOTIDE SEQUENCE</scope>
    <source>
        <strain evidence="1">P2</strain>
    </source>
</reference>